<dbReference type="Proteomes" id="UP000663877">
    <property type="component" value="Unassembled WGS sequence"/>
</dbReference>
<keyword evidence="3" id="KW-1185">Reference proteome</keyword>
<accession>A0A815GJ20</accession>
<organism evidence="1 4">
    <name type="scientific">Adineta steineri</name>
    <dbReference type="NCBI Taxonomy" id="433720"/>
    <lineage>
        <taxon>Eukaryota</taxon>
        <taxon>Metazoa</taxon>
        <taxon>Spiralia</taxon>
        <taxon>Gnathifera</taxon>
        <taxon>Rotifera</taxon>
        <taxon>Eurotatoria</taxon>
        <taxon>Bdelloidea</taxon>
        <taxon>Adinetida</taxon>
        <taxon>Adinetidae</taxon>
        <taxon>Adineta</taxon>
    </lineage>
</organism>
<evidence type="ECO:0000313" key="2">
    <source>
        <dbReference type="EMBL" id="CAF1592649.1"/>
    </source>
</evidence>
<name>A0A815GJ20_9BILA</name>
<dbReference type="AlphaFoldDB" id="A0A815GJ20"/>
<gene>
    <name evidence="1" type="ORF">BJG266_LOCUS34383</name>
    <name evidence="2" type="ORF">QVE165_LOCUS51457</name>
</gene>
<evidence type="ECO:0000313" key="1">
    <source>
        <dbReference type="EMBL" id="CAF1340462.1"/>
    </source>
</evidence>
<dbReference type="EMBL" id="CAJNOM010001113">
    <property type="protein sequence ID" value="CAF1592649.1"/>
    <property type="molecule type" value="Genomic_DNA"/>
</dbReference>
<sequence length="72" mass="8077">MDQLMSGELLNQDLFNAQVETDISIFQTITRSNFLRSLTSMRSFINRNELLTTSLISATTSVSHDNTVTSYG</sequence>
<proteinExistence type="predicted"/>
<comment type="caution">
    <text evidence="1">The sequence shown here is derived from an EMBL/GenBank/DDBJ whole genome shotgun (WGS) entry which is preliminary data.</text>
</comment>
<dbReference type="OrthoDB" id="10361431at2759"/>
<evidence type="ECO:0000313" key="3">
    <source>
        <dbReference type="Proteomes" id="UP000663832"/>
    </source>
</evidence>
<evidence type="ECO:0000313" key="4">
    <source>
        <dbReference type="Proteomes" id="UP000663877"/>
    </source>
</evidence>
<protein>
    <submittedName>
        <fullName evidence="1">Uncharacterized protein</fullName>
    </submittedName>
</protein>
<dbReference type="EMBL" id="CAJNOI010000756">
    <property type="protein sequence ID" value="CAF1340462.1"/>
    <property type="molecule type" value="Genomic_DNA"/>
</dbReference>
<reference evidence="1" key="1">
    <citation type="submission" date="2021-02" db="EMBL/GenBank/DDBJ databases">
        <authorList>
            <person name="Nowell W R."/>
        </authorList>
    </citation>
    <scope>NUCLEOTIDE SEQUENCE</scope>
</reference>
<dbReference type="Proteomes" id="UP000663832">
    <property type="component" value="Unassembled WGS sequence"/>
</dbReference>